<reference evidence="2 3" key="1">
    <citation type="journal article" date="2011" name="J. Gen. Appl. Microbiol.">
        <title>Draft genome sequencing of the enigmatic yeast Saitoella complicata.</title>
        <authorList>
            <person name="Nishida H."/>
            <person name="Hamamoto M."/>
            <person name="Sugiyama J."/>
        </authorList>
    </citation>
    <scope>NUCLEOTIDE SEQUENCE [LARGE SCALE GENOMIC DNA]</scope>
    <source>
        <strain evidence="2 3">NRRL Y-17804</strain>
    </source>
</reference>
<dbReference type="EMBL" id="BACD03000010">
    <property type="protein sequence ID" value="GAO47730.1"/>
    <property type="molecule type" value="Genomic_DNA"/>
</dbReference>
<feature type="compositionally biased region" description="Basic and acidic residues" evidence="1">
    <location>
        <begin position="395"/>
        <end position="413"/>
    </location>
</feature>
<comment type="caution">
    <text evidence="2">The sequence shown here is derived from an EMBL/GenBank/DDBJ whole genome shotgun (WGS) entry which is preliminary data.</text>
</comment>
<sequence>MTVFGLVGRSVRVQILRTGSNCAYNRSLQFRTFLFATKRKFDAASSVADPGTGPVRRSKNFPREGEEEADFIDPITLKRCGTAQGARSARPYTWDAQEPVEEQVAEQGRHRYRLPDVEQMEELEEAKKALAEHLESGIPQTVELVWGNSANPKAIPLTIPLRFSLEDMRGGKAAAMEYTVACALLLHQRFAERQYGCDELVEITGPNQETIWLRARKAAPAAAAQPSKAAAAKNEEVPEEQVAAQAKDEADAEAMTTVNNSKSAQKAWIKTMSSAIPAHAQRTSSKHYCVTAQGEAGHWYYYLLPAFEADVFADPALRSDLRTAVSELRKKGAKEIWKMKVWKRKGESDQRMPEALPMTPGLSLEEEITAEMAKAKKDDPVQVDPVLADVAEAPVVKEKKQEQASSPKPKDEPAAQSVVPPKPVELSQKLPRWAPQDFFNSTAESVRAILKRPGGLHDIEEKIRAEEAARSWGLGRTMPDVDVRTAADIQENVAQVRAEVAKGLEEVKRPSRAAVSAAKTAVTTATDAATPDAEAGISDVEGEEEAKPLRHAKWDLQLLSYSPRHGSVIQMALGEHKTKDRKPYPDVDVVSLLGRVHNVAMYQFHYRTLREQGYKVISAQADQVVFAKKAPVVRNVGGFPGRYRRSRGAWKDLVHRVANVICKYLTNALLYLDRGRTADLVSLLYSSLPQPDTTDEVLDELKRHGLRLKHEETQVKVRRTGRILLHATCVALCSASMAVWSRSLALLARFEAANATPA</sequence>
<evidence type="ECO:0000313" key="2">
    <source>
        <dbReference type="EMBL" id="GAO47730.1"/>
    </source>
</evidence>
<dbReference type="Proteomes" id="UP000033140">
    <property type="component" value="Unassembled WGS sequence"/>
</dbReference>
<name>A0A0E9NE90_SAICN</name>
<protein>
    <submittedName>
        <fullName evidence="2">Uncharacterized protein</fullName>
    </submittedName>
</protein>
<keyword evidence="3" id="KW-1185">Reference proteome</keyword>
<proteinExistence type="predicted"/>
<organism evidence="2 3">
    <name type="scientific">Saitoella complicata (strain BCRC 22490 / CBS 7301 / JCM 7358 / NBRC 10748 / NRRL Y-17804)</name>
    <dbReference type="NCBI Taxonomy" id="698492"/>
    <lineage>
        <taxon>Eukaryota</taxon>
        <taxon>Fungi</taxon>
        <taxon>Dikarya</taxon>
        <taxon>Ascomycota</taxon>
        <taxon>Taphrinomycotina</taxon>
        <taxon>Taphrinomycotina incertae sedis</taxon>
        <taxon>Saitoella</taxon>
    </lineage>
</organism>
<gene>
    <name evidence="2" type="ORF">G7K_1929-t1</name>
</gene>
<dbReference type="AlphaFoldDB" id="A0A0E9NE90"/>
<evidence type="ECO:0000256" key="1">
    <source>
        <dbReference type="SAM" id="MobiDB-lite"/>
    </source>
</evidence>
<feature type="region of interest" description="Disordered" evidence="1">
    <location>
        <begin position="392"/>
        <end position="430"/>
    </location>
</feature>
<accession>A0A0E9NE90</accession>
<evidence type="ECO:0000313" key="3">
    <source>
        <dbReference type="Proteomes" id="UP000033140"/>
    </source>
</evidence>
<reference evidence="2 3" key="3">
    <citation type="journal article" date="2015" name="Genome Announc.">
        <title>Draft Genome Sequence of the Archiascomycetous Yeast Saitoella complicata.</title>
        <authorList>
            <person name="Yamauchi K."/>
            <person name="Kondo S."/>
            <person name="Hamamoto M."/>
            <person name="Takahashi Y."/>
            <person name="Ogura Y."/>
            <person name="Hayashi T."/>
            <person name="Nishida H."/>
        </authorList>
    </citation>
    <scope>NUCLEOTIDE SEQUENCE [LARGE SCALE GENOMIC DNA]</scope>
    <source>
        <strain evidence="2 3">NRRL Y-17804</strain>
    </source>
</reference>
<reference evidence="2 3" key="2">
    <citation type="journal article" date="2014" name="J. Gen. Appl. Microbiol.">
        <title>The early diverging ascomycetous budding yeast Saitoella complicata has three histone deacetylases belonging to the Clr6, Hos2, and Rpd3 lineages.</title>
        <authorList>
            <person name="Nishida H."/>
            <person name="Matsumoto T."/>
            <person name="Kondo S."/>
            <person name="Hamamoto M."/>
            <person name="Yoshikawa H."/>
        </authorList>
    </citation>
    <scope>NUCLEOTIDE SEQUENCE [LARGE SCALE GENOMIC DNA]</scope>
    <source>
        <strain evidence="2 3">NRRL Y-17804</strain>
    </source>
</reference>
<feature type="region of interest" description="Disordered" evidence="1">
    <location>
        <begin position="45"/>
        <end position="66"/>
    </location>
</feature>